<dbReference type="Gene3D" id="3.40.50.300">
    <property type="entry name" value="P-loop containing nucleotide triphosphate hydrolases"/>
    <property type="match status" value="1"/>
</dbReference>
<proteinExistence type="predicted"/>
<gene>
    <name evidence="5" type="ORF">HMPREF9470_00703</name>
</gene>
<evidence type="ECO:0000313" key="5">
    <source>
        <dbReference type="EMBL" id="KMW08806.1"/>
    </source>
</evidence>
<keyword evidence="2" id="KW-0547">Nucleotide-binding</keyword>
<dbReference type="SUPFAM" id="SSF52540">
    <property type="entry name" value="P-loop containing nucleoside triphosphate hydrolases"/>
    <property type="match status" value="1"/>
</dbReference>
<keyword evidence="1" id="KW-0813">Transport</keyword>
<dbReference type="Pfam" id="PF00005">
    <property type="entry name" value="ABC_tran"/>
    <property type="match status" value="1"/>
</dbReference>
<dbReference type="GO" id="GO:0005524">
    <property type="term" value="F:ATP binding"/>
    <property type="evidence" value="ECO:0007669"/>
    <property type="project" value="UniProtKB-KW"/>
</dbReference>
<evidence type="ECO:0000256" key="2">
    <source>
        <dbReference type="ARBA" id="ARBA00022741"/>
    </source>
</evidence>
<organism evidence="5 6">
    <name type="scientific">[Clostridium] citroniae WAL-19142</name>
    <dbReference type="NCBI Taxonomy" id="742734"/>
    <lineage>
        <taxon>Bacteria</taxon>
        <taxon>Bacillati</taxon>
        <taxon>Bacillota</taxon>
        <taxon>Clostridia</taxon>
        <taxon>Lachnospirales</taxon>
        <taxon>Lachnospiraceae</taxon>
        <taxon>Enterocloster</taxon>
    </lineage>
</organism>
<dbReference type="GO" id="GO:0016887">
    <property type="term" value="F:ATP hydrolysis activity"/>
    <property type="evidence" value="ECO:0007669"/>
    <property type="project" value="InterPro"/>
</dbReference>
<dbReference type="EMBL" id="ADLK01000078">
    <property type="protein sequence ID" value="KMW08806.1"/>
    <property type="molecule type" value="Genomic_DNA"/>
</dbReference>
<dbReference type="InterPro" id="IPR027417">
    <property type="entry name" value="P-loop_NTPase"/>
</dbReference>
<feature type="domain" description="ABC transporter" evidence="4">
    <location>
        <begin position="1"/>
        <end position="233"/>
    </location>
</feature>
<dbReference type="InterPro" id="IPR003593">
    <property type="entry name" value="AAA+_ATPase"/>
</dbReference>
<dbReference type="PATRIC" id="fig|742734.4.peg.749"/>
<dbReference type="GeneID" id="93165444"/>
<evidence type="ECO:0000313" key="6">
    <source>
        <dbReference type="Proteomes" id="UP000037392"/>
    </source>
</evidence>
<reference evidence="5 6" key="1">
    <citation type="submission" date="2011-04" db="EMBL/GenBank/DDBJ databases">
        <title>The Genome Sequence of Clostridium citroniae WAL-19142.</title>
        <authorList>
            <consortium name="The Broad Institute Genome Sequencing Platform"/>
            <person name="Earl A."/>
            <person name="Ward D."/>
            <person name="Feldgarden M."/>
            <person name="Gevers D."/>
            <person name="Warren Y.A."/>
            <person name="Tyrrell K.L."/>
            <person name="Citron D.M."/>
            <person name="Goldstein E.J."/>
            <person name="Daigneault M."/>
            <person name="Allen-Vercoe E."/>
            <person name="Young S.K."/>
            <person name="Zeng Q."/>
            <person name="Gargeya S."/>
            <person name="Fitzgerald M."/>
            <person name="Haas B."/>
            <person name="Abouelleil A."/>
            <person name="Alvarado L."/>
            <person name="Arachchi H.M."/>
            <person name="Berlin A."/>
            <person name="Brown A."/>
            <person name="Chapman S.B."/>
            <person name="Chen Z."/>
            <person name="Dunbar C."/>
            <person name="Freedman E."/>
            <person name="Gearin G."/>
            <person name="Gellesch M."/>
            <person name="Goldberg J."/>
            <person name="Griggs A."/>
            <person name="Gujja S."/>
            <person name="Heilman E.R."/>
            <person name="Heiman D."/>
            <person name="Howarth C."/>
            <person name="Larson L."/>
            <person name="Lui A."/>
            <person name="MacDonald P.J."/>
            <person name="Mehta T."/>
            <person name="Montmayeur A."/>
            <person name="Murphy C."/>
            <person name="Neiman D."/>
            <person name="Pearson M."/>
            <person name="Priest M."/>
            <person name="Roberts A."/>
            <person name="Saif S."/>
            <person name="Shea T."/>
            <person name="Shenoy N."/>
            <person name="Sisk P."/>
            <person name="Stolte C."/>
            <person name="Sykes S."/>
            <person name="White J."/>
            <person name="Yandava C."/>
            <person name="Wortman J."/>
            <person name="Nusbaum C."/>
            <person name="Birren B."/>
        </authorList>
    </citation>
    <scope>NUCLEOTIDE SEQUENCE [LARGE SCALE GENOMIC DNA]</scope>
    <source>
        <strain evidence="5 6">WAL-19142</strain>
    </source>
</reference>
<dbReference type="AlphaFoldDB" id="A0A0J9B946"/>
<protein>
    <recommendedName>
        <fullName evidence="4">ABC transporter domain-containing protein</fullName>
    </recommendedName>
</protein>
<dbReference type="PROSITE" id="PS50893">
    <property type="entry name" value="ABC_TRANSPORTER_2"/>
    <property type="match status" value="1"/>
</dbReference>
<dbReference type="Proteomes" id="UP000037392">
    <property type="component" value="Unassembled WGS sequence"/>
</dbReference>
<dbReference type="PANTHER" id="PTHR42781">
    <property type="entry name" value="SPERMIDINE/PUTRESCINE IMPORT ATP-BINDING PROTEIN POTA"/>
    <property type="match status" value="1"/>
</dbReference>
<dbReference type="RefSeq" id="WP_048929180.1">
    <property type="nucleotide sequence ID" value="NZ_KQ235875.1"/>
</dbReference>
<evidence type="ECO:0000259" key="4">
    <source>
        <dbReference type="PROSITE" id="PS50893"/>
    </source>
</evidence>
<accession>A0A0J9B946</accession>
<dbReference type="InterPro" id="IPR050093">
    <property type="entry name" value="ABC_SmlMolc_Importer"/>
</dbReference>
<keyword evidence="3" id="KW-0067">ATP-binding</keyword>
<dbReference type="SMART" id="SM00382">
    <property type="entry name" value="AAA"/>
    <property type="match status" value="1"/>
</dbReference>
<comment type="caution">
    <text evidence="5">The sequence shown here is derived from an EMBL/GenBank/DDBJ whole genome shotgun (WGS) entry which is preliminary data.</text>
</comment>
<dbReference type="InterPro" id="IPR003439">
    <property type="entry name" value="ABC_transporter-like_ATP-bd"/>
</dbReference>
<sequence length="236" mass="26591">MKKILIHNFSVKRGSFTLKPLSLTFEKGEIFAILGRTGSGKTVLLEAIGGMFPGTGGSIQYDGVDVMDIPPRSRRLGFVYQDHGLFPHMKVCDNISYGLKMHGFSKEEQRKRTSDLMEMLSITHIKNQYPGTLSGGESQRTALARALALEPEVLLLDEPFSALDPATRKQLYLELTRIHEHFRCTIIFVTHDFVEARLLAHRVGILLNGELKAVVSSDRLTDEHYCEEVEQFLGRE</sequence>
<evidence type="ECO:0000256" key="1">
    <source>
        <dbReference type="ARBA" id="ARBA00022448"/>
    </source>
</evidence>
<evidence type="ECO:0000256" key="3">
    <source>
        <dbReference type="ARBA" id="ARBA00022840"/>
    </source>
</evidence>
<name>A0A0J9B946_9FIRM</name>
<dbReference type="OrthoDB" id="9802264at2"/>
<dbReference type="PANTHER" id="PTHR42781:SF4">
    <property type="entry name" value="SPERMIDINE_PUTRESCINE IMPORT ATP-BINDING PROTEIN POTA"/>
    <property type="match status" value="1"/>
</dbReference>